<dbReference type="InterPro" id="IPR000008">
    <property type="entry name" value="C2_dom"/>
</dbReference>
<feature type="compositionally biased region" description="Basic residues" evidence="1">
    <location>
        <begin position="824"/>
        <end position="835"/>
    </location>
</feature>
<dbReference type="GO" id="GO:0034451">
    <property type="term" value="C:centriolar satellite"/>
    <property type="evidence" value="ECO:0007669"/>
    <property type="project" value="TreeGrafter"/>
</dbReference>
<feature type="region of interest" description="Disordered" evidence="1">
    <location>
        <begin position="475"/>
        <end position="538"/>
    </location>
</feature>
<feature type="domain" description="C2" evidence="2">
    <location>
        <begin position="787"/>
        <end position="950"/>
    </location>
</feature>
<feature type="compositionally biased region" description="Polar residues" evidence="1">
    <location>
        <begin position="1144"/>
        <end position="1167"/>
    </location>
</feature>
<dbReference type="PROSITE" id="PS50004">
    <property type="entry name" value="C2"/>
    <property type="match status" value="1"/>
</dbReference>
<feature type="compositionally biased region" description="Polar residues" evidence="1">
    <location>
        <begin position="980"/>
        <end position="1012"/>
    </location>
</feature>
<dbReference type="OMA" id="NIRHMDL"/>
<reference evidence="3" key="1">
    <citation type="submission" date="2018-07" db="EMBL/GenBank/DDBJ databases">
        <authorList>
            <person name="Quirk P.G."/>
            <person name="Krulwich T.A."/>
        </authorList>
    </citation>
    <scope>NUCLEOTIDE SEQUENCE</scope>
</reference>
<evidence type="ECO:0000256" key="1">
    <source>
        <dbReference type="SAM" id="MobiDB-lite"/>
    </source>
</evidence>
<feature type="region of interest" description="Disordered" evidence="1">
    <location>
        <begin position="1056"/>
        <end position="1091"/>
    </location>
</feature>
<dbReference type="InterPro" id="IPR057537">
    <property type="entry name" value="C2_C2CD3_N"/>
</dbReference>
<organism evidence="3">
    <name type="scientific">Culicoides sonorensis</name>
    <name type="common">Biting midge</name>
    <dbReference type="NCBI Taxonomy" id="179676"/>
    <lineage>
        <taxon>Eukaryota</taxon>
        <taxon>Metazoa</taxon>
        <taxon>Ecdysozoa</taxon>
        <taxon>Arthropoda</taxon>
        <taxon>Hexapoda</taxon>
        <taxon>Insecta</taxon>
        <taxon>Pterygota</taxon>
        <taxon>Neoptera</taxon>
        <taxon>Endopterygota</taxon>
        <taxon>Diptera</taxon>
        <taxon>Nematocera</taxon>
        <taxon>Chironomoidea</taxon>
        <taxon>Ceratopogonidae</taxon>
        <taxon>Ceratopogoninae</taxon>
        <taxon>Culicoides</taxon>
        <taxon>Monoculicoides</taxon>
    </lineage>
</organism>
<dbReference type="PANTHER" id="PTHR21254">
    <property type="entry name" value="C2 DOMAIN-CONTAINING PROTEIN 3"/>
    <property type="match status" value="1"/>
</dbReference>
<dbReference type="CDD" id="cd00030">
    <property type="entry name" value="C2"/>
    <property type="match status" value="1"/>
</dbReference>
<dbReference type="GO" id="GO:0005814">
    <property type="term" value="C:centriole"/>
    <property type="evidence" value="ECO:0007669"/>
    <property type="project" value="TreeGrafter"/>
</dbReference>
<dbReference type="VEuPathDB" id="VectorBase:CSON001262"/>
<feature type="region of interest" description="Disordered" evidence="1">
    <location>
        <begin position="1144"/>
        <end position="1184"/>
    </location>
</feature>
<dbReference type="PANTHER" id="PTHR21254:SF1">
    <property type="entry name" value="C2 DOMAIN-CONTAINING PROTEIN 3"/>
    <property type="match status" value="1"/>
</dbReference>
<dbReference type="GO" id="GO:0060271">
    <property type="term" value="P:cilium assembly"/>
    <property type="evidence" value="ECO:0007669"/>
    <property type="project" value="TreeGrafter"/>
</dbReference>
<feature type="compositionally biased region" description="Acidic residues" evidence="1">
    <location>
        <begin position="1056"/>
        <end position="1067"/>
    </location>
</feature>
<dbReference type="SUPFAM" id="SSF49562">
    <property type="entry name" value="C2 domain (Calcium/lipid-binding domain, CaLB)"/>
    <property type="match status" value="2"/>
</dbReference>
<dbReference type="InterPro" id="IPR035892">
    <property type="entry name" value="C2_domain_sf"/>
</dbReference>
<name>A0A336MKA0_CULSO</name>
<sequence>MSIASKKQSSLTLPPDVQGEYNGFLELKIDDIKWRGNKSFNLIIVKVKFWGQSSSQVGSIWFNYDGKKEPENLKYRIVTTSKLFKSYLEHSEPVQLRLVSSKTNNLIGSGSFNIPESVAELKPDTSGKIIGKGTSPIFSSKGFILGSVVWTIRIHLFHPLVVTEQLRDEIPVRDTMTITRKPISIPVQEIEEINDTFTMKRTSTRERDTLSEFVLNNVPSITSSDTYTTVSSLKDYSESQKQGIMNYLLGKNVPREIESSILKEICNISPATSLMDILTQENSSDHGLIDTTLRDDPKIASSKSKFLKDFDSIRFAVHGFLATKVGIKEIMKKFTSNNMTSFNLAIECQISSGPVKSTDNNTMYFLSRPLKQDDLIEKIKINKQNYRALNNPKQFFALNNVSLTFVLWIRDCNSKISYILGASRVPLGQLLKENLSYSAKTAIKLVNSDITVGVISFHAELGCRKTVFGSMVSDLNENSQDKGDEETKKSDSQSKNLNHNVENGQNMKLVSDKSVQVESRENNNSSVTVKSLNGPKSEPEEVMSSLLYFGGVKDSKETQDLEIYLTYFDLFTNEQIKTNFSSGNVFNFLKVFPVFINDEFLNKMKHNYILVEVFKYTTQVATIKLPLHQFYIAFRDNDIKAHMSKAKLPVISIDGWNNLISTDGNQVFGQLQVLLAVGTEIQIENLKTSRGLATNGVSPQVNQSAPSNMKSTQTSKMLSNFIESLAGKLPDPNQKSPNMNGTQMRNTSDLLEMLQKALTERPNAENNVFSGAIPTPTPFNPPTSVTPTNTFKENKISSEELPGYIRIAVEIDCARKLPILRLSKKNHNKKSKGTKTSKQGGMDVEPSSYVTFEAVRGQIADEVKSHEGIVYSTHVIERNCDPVWQKTFEVSIPADILWNTEKNFILKIWRKSNQSETKPFPTPLQDAVIGFTAVNLRPFISGVPDISSWYNIIDFSGRTNGQIRVNVRLLSKIPGTNTFSNQSYMTSSTSGGRPNQSNTDPEFKIPSNTPLSIETDENDFTNQLGRALKRKFTELEEISQRLKARLFDVTADDTDENYDIDPDDEFERDLNTVVDSDDEERGRNGPDFAWLGQDRSMFSNITENDHERKDLTQQDKKELDTALKFGDIETSVNLFKSILASTETNDGAIPSTSQQNIGSLSQALKETSLSDDKRPRKGDEMSED</sequence>
<dbReference type="Pfam" id="PF00168">
    <property type="entry name" value="C2"/>
    <property type="match status" value="1"/>
</dbReference>
<evidence type="ECO:0000259" key="2">
    <source>
        <dbReference type="PROSITE" id="PS50004"/>
    </source>
</evidence>
<dbReference type="Gene3D" id="2.60.40.150">
    <property type="entry name" value="C2 domain"/>
    <property type="match status" value="2"/>
</dbReference>
<feature type="region of interest" description="Disordered" evidence="1">
    <location>
        <begin position="824"/>
        <end position="843"/>
    </location>
</feature>
<feature type="compositionally biased region" description="Basic and acidic residues" evidence="1">
    <location>
        <begin position="479"/>
        <end position="492"/>
    </location>
</feature>
<dbReference type="Pfam" id="PF25339">
    <property type="entry name" value="C2_C2CD3_N"/>
    <property type="match status" value="1"/>
</dbReference>
<dbReference type="GO" id="GO:0061511">
    <property type="term" value="P:centriole elongation"/>
    <property type="evidence" value="ECO:0007669"/>
    <property type="project" value="TreeGrafter"/>
</dbReference>
<feature type="compositionally biased region" description="Basic and acidic residues" evidence="1">
    <location>
        <begin position="1168"/>
        <end position="1184"/>
    </location>
</feature>
<feature type="compositionally biased region" description="Polar residues" evidence="1">
    <location>
        <begin position="493"/>
        <end position="531"/>
    </location>
</feature>
<dbReference type="AlphaFoldDB" id="A0A336MKA0"/>
<accession>A0A336MKA0</accession>
<gene>
    <name evidence="3" type="primary">CSON001262</name>
</gene>
<proteinExistence type="predicted"/>
<protein>
    <submittedName>
        <fullName evidence="3">CSON001262 protein</fullName>
    </submittedName>
</protein>
<dbReference type="EMBL" id="UFQT01001192">
    <property type="protein sequence ID" value="SSX29409.1"/>
    <property type="molecule type" value="Genomic_DNA"/>
</dbReference>
<dbReference type="SMART" id="SM00239">
    <property type="entry name" value="C2"/>
    <property type="match status" value="1"/>
</dbReference>
<evidence type="ECO:0000313" key="3">
    <source>
        <dbReference type="EMBL" id="SSX29409.1"/>
    </source>
</evidence>
<feature type="region of interest" description="Disordered" evidence="1">
    <location>
        <begin position="980"/>
        <end position="1016"/>
    </location>
</feature>
<dbReference type="GO" id="GO:0071539">
    <property type="term" value="P:protein localization to centrosome"/>
    <property type="evidence" value="ECO:0007669"/>
    <property type="project" value="TreeGrafter"/>
</dbReference>